<evidence type="ECO:0000313" key="2">
    <source>
        <dbReference type="Proteomes" id="UP000094197"/>
    </source>
</evidence>
<dbReference type="KEGG" id="laj:A0128_06125"/>
<dbReference type="OrthoDB" id="310763at2"/>
<dbReference type="PROSITE" id="PS51257">
    <property type="entry name" value="PROKAR_LIPOPROTEIN"/>
    <property type="match status" value="1"/>
</dbReference>
<accession>A0A1D7UV29</accession>
<dbReference type="AlphaFoldDB" id="A0A1D7UV29"/>
<protein>
    <submittedName>
        <fullName evidence="1">Uncharacterized protein</fullName>
    </submittedName>
</protein>
<dbReference type="EMBL" id="CP015217">
    <property type="protein sequence ID" value="AOP33459.1"/>
    <property type="molecule type" value="Genomic_DNA"/>
</dbReference>
<dbReference type="InterPro" id="IPR011050">
    <property type="entry name" value="Pectin_lyase_fold/virulence"/>
</dbReference>
<dbReference type="Proteomes" id="UP000094197">
    <property type="component" value="Chromosome 1"/>
</dbReference>
<gene>
    <name evidence="1" type="ORF">A0128_06125</name>
</gene>
<proteinExistence type="predicted"/>
<evidence type="ECO:0000313" key="1">
    <source>
        <dbReference type="EMBL" id="AOP33459.1"/>
    </source>
</evidence>
<dbReference type="SUPFAM" id="SSF51126">
    <property type="entry name" value="Pectin lyase-like"/>
    <property type="match status" value="1"/>
</dbReference>
<name>A0A1D7UV29_9LEPT</name>
<dbReference type="RefSeq" id="WP_069606696.1">
    <property type="nucleotide sequence ID" value="NZ_CP015217.1"/>
</dbReference>
<reference evidence="1 2" key="1">
    <citation type="submission" date="2016-04" db="EMBL/GenBank/DDBJ databases">
        <title>Complete genome seqeunce of Leptospira alstonii serovar Room22.</title>
        <authorList>
            <person name="Nally J.E."/>
            <person name="Bayles D.O."/>
            <person name="Hurley D."/>
            <person name="Fanning S."/>
            <person name="McMahon B.J."/>
            <person name="Arent Z."/>
        </authorList>
    </citation>
    <scope>NUCLEOTIDE SEQUENCE [LARGE SCALE GENOMIC DNA]</scope>
    <source>
        <strain evidence="1 2">GWTS #1</strain>
    </source>
</reference>
<organism evidence="1 2">
    <name type="scientific">Leptospira tipperaryensis</name>
    <dbReference type="NCBI Taxonomy" id="2564040"/>
    <lineage>
        <taxon>Bacteria</taxon>
        <taxon>Pseudomonadati</taxon>
        <taxon>Spirochaetota</taxon>
        <taxon>Spirochaetia</taxon>
        <taxon>Leptospirales</taxon>
        <taxon>Leptospiraceae</taxon>
        <taxon>Leptospira</taxon>
    </lineage>
</organism>
<sequence length="798" mass="84172">MNKYYKFRYLPVSFLVLLLSFLFLSSCIQKPDGSSLIDTAIFSNFLTNAQDPLTLKIRVQGLANGSSFKIGNQDSETLLITGNGDFEFAGRKRKYSEFTVSILLQPVSIPSQACVITNPTGIISSDSNLVEINCGTKFFKLNLNVFGIASSATGTLSVRNGAVDTLNLTGDGTYSFSAEVPDLGTYSAGILSSPNKHTCVLETIPPASGTMNGAPVTLNVNCLSLIDSLPVNETAIGSNDNVVFTFSKPVTPMSCNFSAPPSPCMGNMSASAFAPTVADYSANTFTIRPNPNWNNGLRQCIQLSGCTEAGTNRPFNLPQPASYAVTNQIKYVNGTGTNAGSCATVATSCNSIQYAVNQCNTITPCFVLVSQGTYPISILSDRIILKDKLQLLGGFSLDFQSRDITANQTTIQDNLTAGACGGSDLTSCTPIAGGSLVLGSDIVIQGFTIITNPNNRVSTGIWLDNISTGAFSLTIDKNIIIGTASSAPYGLLLTRSGIYASNIRNSFFITGNYILGGSGNSMSVGLRLLNDTQGFVLNNSISGGSHLNLNDGLDSSIGIAINNAANNTTQTLVIANNIINSFHVNGTPSVTATTSSGIQALSINSPNFFVFHNTIYGGKGTTRSFGIHHQSTGALNLNLVNNQILTNPSATNRICLNYNVNNVNTASDIRGNNFLGCNPAVDSSPGGPFKVCGSEPNVLLDSFLCLTPLTNATQNNFSHDPIFPAPLGNLDVFLLNSNSKCNSVYGGVDPAYPPAIAQIYRRDIRGALRTSNLLPAPVPTGSFGYSIGAFEYNGNCSP</sequence>
<keyword evidence="2" id="KW-1185">Reference proteome</keyword>